<dbReference type="Proteomes" id="UP001066276">
    <property type="component" value="Chromosome 11"/>
</dbReference>
<keyword evidence="2" id="KW-1185">Reference proteome</keyword>
<gene>
    <name evidence="1" type="ORF">NDU88_000866</name>
</gene>
<proteinExistence type="predicted"/>
<evidence type="ECO:0000313" key="1">
    <source>
        <dbReference type="EMBL" id="KAJ1087701.1"/>
    </source>
</evidence>
<dbReference type="AlphaFoldDB" id="A0AAV7L7W7"/>
<protein>
    <submittedName>
        <fullName evidence="1">Uncharacterized protein</fullName>
    </submittedName>
</protein>
<reference evidence="1" key="1">
    <citation type="journal article" date="2022" name="bioRxiv">
        <title>Sequencing and chromosome-scale assembly of the giantPleurodeles waltlgenome.</title>
        <authorList>
            <person name="Brown T."/>
            <person name="Elewa A."/>
            <person name="Iarovenko S."/>
            <person name="Subramanian E."/>
            <person name="Araus A.J."/>
            <person name="Petzold A."/>
            <person name="Susuki M."/>
            <person name="Suzuki K.-i.T."/>
            <person name="Hayashi T."/>
            <person name="Toyoda A."/>
            <person name="Oliveira C."/>
            <person name="Osipova E."/>
            <person name="Leigh N.D."/>
            <person name="Simon A."/>
            <person name="Yun M.H."/>
        </authorList>
    </citation>
    <scope>NUCLEOTIDE SEQUENCE</scope>
    <source>
        <strain evidence="1">20211129_DDA</strain>
        <tissue evidence="1">Liver</tissue>
    </source>
</reference>
<organism evidence="1 2">
    <name type="scientific">Pleurodeles waltl</name>
    <name type="common">Iberian ribbed newt</name>
    <dbReference type="NCBI Taxonomy" id="8319"/>
    <lineage>
        <taxon>Eukaryota</taxon>
        <taxon>Metazoa</taxon>
        <taxon>Chordata</taxon>
        <taxon>Craniata</taxon>
        <taxon>Vertebrata</taxon>
        <taxon>Euteleostomi</taxon>
        <taxon>Amphibia</taxon>
        <taxon>Batrachia</taxon>
        <taxon>Caudata</taxon>
        <taxon>Salamandroidea</taxon>
        <taxon>Salamandridae</taxon>
        <taxon>Pleurodelinae</taxon>
        <taxon>Pleurodeles</taxon>
    </lineage>
</organism>
<sequence>MPAKHCNYPQLKTRKEVMWRENVDVELSLGRRSARGASVSRMANVAKRTWILSRYLKSPGAMVFRTKNRGAFHPLFIWSGIQAKGTGTQEKAESHVEFIYSSVHISVVDRLSAGVCLNGKAKDIVLEHLLKSKCVSYIFICTTSNET</sequence>
<dbReference type="EMBL" id="JANPWB010000015">
    <property type="protein sequence ID" value="KAJ1087701.1"/>
    <property type="molecule type" value="Genomic_DNA"/>
</dbReference>
<accession>A0AAV7L7W7</accession>
<name>A0AAV7L7W7_PLEWA</name>
<evidence type="ECO:0000313" key="2">
    <source>
        <dbReference type="Proteomes" id="UP001066276"/>
    </source>
</evidence>
<comment type="caution">
    <text evidence="1">The sequence shown here is derived from an EMBL/GenBank/DDBJ whole genome shotgun (WGS) entry which is preliminary data.</text>
</comment>